<keyword evidence="5" id="KW-1185">Reference proteome</keyword>
<keyword evidence="2" id="KW-0808">Transferase</keyword>
<evidence type="ECO:0000313" key="5">
    <source>
        <dbReference type="Proteomes" id="UP000005408"/>
    </source>
</evidence>
<evidence type="ECO:0000313" key="4">
    <source>
        <dbReference type="EnsemblMetazoa" id="G23692.1:cds"/>
    </source>
</evidence>
<reference evidence="4" key="1">
    <citation type="submission" date="2022-08" db="UniProtKB">
        <authorList>
            <consortium name="EnsemblMetazoa"/>
        </authorList>
    </citation>
    <scope>IDENTIFICATION</scope>
    <source>
        <strain evidence="4">05x7-T-G4-1.051#20</strain>
    </source>
</reference>
<dbReference type="InterPro" id="IPR027417">
    <property type="entry name" value="P-loop_NTPase"/>
</dbReference>
<feature type="domain" description="Sulfotransferase" evidence="3">
    <location>
        <begin position="49"/>
        <end position="287"/>
    </location>
</feature>
<sequence length="298" mass="34637">MPVVRISDDAGDTMTLLDINERFFPVLRTPGYDQETEIRGMESWEARCNDVLVCAYPKSGTHWVWEIVNMLINQKATRIPSMKESAMLEGSSRNIMQSMSSPRILNTHLLFCDIPRDFVEKKCKIIHILRNPKDVAVSFYNHHVRLLDYEYSGTWRSYLPRFLSGRVDYGSWFDNVLHWHEATKSLPNGSIHVMTYENLHTSTEEEIKRLAEFLGVGCNNTLSREICEMCSFSVMKQDKDPLEDASEWKHGEPGMYRKGQVGDWRNWFTVAQNEMFTAVYEQKMADSDITLEYGHDKV</sequence>
<dbReference type="InterPro" id="IPR000863">
    <property type="entry name" value="Sulfotransferase_dom"/>
</dbReference>
<proteinExistence type="inferred from homology"/>
<dbReference type="Gene3D" id="3.40.50.300">
    <property type="entry name" value="P-loop containing nucleotide triphosphate hydrolases"/>
    <property type="match status" value="1"/>
</dbReference>
<dbReference type="PANTHER" id="PTHR11783">
    <property type="entry name" value="SULFOTRANSFERASE SULT"/>
    <property type="match status" value="1"/>
</dbReference>
<dbReference type="SUPFAM" id="SSF52540">
    <property type="entry name" value="P-loop containing nucleoside triphosphate hydrolases"/>
    <property type="match status" value="1"/>
</dbReference>
<organism evidence="4 5">
    <name type="scientific">Magallana gigas</name>
    <name type="common">Pacific oyster</name>
    <name type="synonym">Crassostrea gigas</name>
    <dbReference type="NCBI Taxonomy" id="29159"/>
    <lineage>
        <taxon>Eukaryota</taxon>
        <taxon>Metazoa</taxon>
        <taxon>Spiralia</taxon>
        <taxon>Lophotrochozoa</taxon>
        <taxon>Mollusca</taxon>
        <taxon>Bivalvia</taxon>
        <taxon>Autobranchia</taxon>
        <taxon>Pteriomorphia</taxon>
        <taxon>Ostreida</taxon>
        <taxon>Ostreoidea</taxon>
        <taxon>Ostreidae</taxon>
        <taxon>Magallana</taxon>
    </lineage>
</organism>
<dbReference type="Pfam" id="PF00685">
    <property type="entry name" value="Sulfotransfer_1"/>
    <property type="match status" value="1"/>
</dbReference>
<dbReference type="OMA" id="WCPSILI"/>
<evidence type="ECO:0000256" key="1">
    <source>
        <dbReference type="ARBA" id="ARBA00005771"/>
    </source>
</evidence>
<dbReference type="AlphaFoldDB" id="A0A8W8KFN3"/>
<dbReference type="EnsemblMetazoa" id="G23692.1">
    <property type="protein sequence ID" value="G23692.1:cds"/>
    <property type="gene ID" value="G23692"/>
</dbReference>
<accession>A0A8W8KFN3</accession>
<name>A0A8W8KFN3_MAGGI</name>
<dbReference type="EnsemblMetazoa" id="G23692.2">
    <property type="protein sequence ID" value="G23692.2:cds"/>
    <property type="gene ID" value="G23692"/>
</dbReference>
<dbReference type="Proteomes" id="UP000005408">
    <property type="component" value="Unassembled WGS sequence"/>
</dbReference>
<comment type="similarity">
    <text evidence="1">Belongs to the sulfotransferase 1 family.</text>
</comment>
<evidence type="ECO:0000259" key="3">
    <source>
        <dbReference type="Pfam" id="PF00685"/>
    </source>
</evidence>
<dbReference type="OrthoDB" id="205623at2759"/>
<protein>
    <recommendedName>
        <fullName evidence="3">Sulfotransferase domain-containing protein</fullName>
    </recommendedName>
</protein>
<dbReference type="GO" id="GO:0008146">
    <property type="term" value="F:sulfotransferase activity"/>
    <property type="evidence" value="ECO:0007669"/>
    <property type="project" value="InterPro"/>
</dbReference>
<evidence type="ECO:0000256" key="2">
    <source>
        <dbReference type="ARBA" id="ARBA00022679"/>
    </source>
</evidence>